<keyword evidence="2" id="KW-0167">Capsid protein</keyword>
<keyword evidence="2" id="KW-0946">Virion</keyword>
<keyword evidence="3" id="KW-1185">Reference proteome</keyword>
<organism evidence="2 3">
    <name type="scientific">Biomaibacter acetigenes</name>
    <dbReference type="NCBI Taxonomy" id="2316383"/>
    <lineage>
        <taxon>Bacteria</taxon>
        <taxon>Bacillati</taxon>
        <taxon>Bacillota</taxon>
        <taxon>Clostridia</taxon>
        <taxon>Thermosediminibacterales</taxon>
        <taxon>Tepidanaerobacteraceae</taxon>
        <taxon>Biomaibacter</taxon>
    </lineage>
</organism>
<dbReference type="EMBL" id="CP033169">
    <property type="protein sequence ID" value="AYO30993.1"/>
    <property type="molecule type" value="Genomic_DNA"/>
</dbReference>
<sequence>MPNTDMVEMIKEIQAVDFAVYELALFLDTHPDDRQALDDHNKLARRSYQLKANYEEKYGPLRLDSLSQYPYQYINEPWPWEIVY</sequence>
<dbReference type="PIRSF" id="PIRSF010606">
    <property type="entry name" value="Spore_coat_CotJB"/>
    <property type="match status" value="1"/>
</dbReference>
<feature type="domain" description="Protein CotJB" evidence="1">
    <location>
        <begin position="8"/>
        <end position="81"/>
    </location>
</feature>
<dbReference type="Proteomes" id="UP000280960">
    <property type="component" value="Chromosome"/>
</dbReference>
<protein>
    <submittedName>
        <fullName evidence="2">Spore coat protein CotJB</fullName>
    </submittedName>
</protein>
<dbReference type="Pfam" id="PF12652">
    <property type="entry name" value="CotJB"/>
    <property type="match status" value="1"/>
</dbReference>
<dbReference type="InterPro" id="IPR016571">
    <property type="entry name" value="Spore_coat_assembly_CotJB"/>
</dbReference>
<dbReference type="KEGG" id="bacg:D2962_10575"/>
<accession>A0A3G2R6H4</accession>
<dbReference type="AlphaFoldDB" id="A0A3G2R6H4"/>
<dbReference type="RefSeq" id="WP_120765885.1">
    <property type="nucleotide sequence ID" value="NZ_CP033169.1"/>
</dbReference>
<evidence type="ECO:0000313" key="3">
    <source>
        <dbReference type="Proteomes" id="UP000280960"/>
    </source>
</evidence>
<evidence type="ECO:0000259" key="1">
    <source>
        <dbReference type="Pfam" id="PF12652"/>
    </source>
</evidence>
<gene>
    <name evidence="2" type="ORF">D2962_10575</name>
</gene>
<proteinExistence type="predicted"/>
<evidence type="ECO:0000313" key="2">
    <source>
        <dbReference type="EMBL" id="AYO30993.1"/>
    </source>
</evidence>
<reference evidence="2 3" key="1">
    <citation type="submission" date="2018-10" db="EMBL/GenBank/DDBJ databases">
        <authorList>
            <person name="Zhang X."/>
        </authorList>
    </citation>
    <scope>NUCLEOTIDE SEQUENCE [LARGE SCALE GENOMIC DNA]</scope>
    <source>
        <strain evidence="2 3">SK-G1</strain>
    </source>
</reference>
<dbReference type="InterPro" id="IPR024207">
    <property type="entry name" value="CotJB_dom"/>
</dbReference>
<name>A0A3G2R6H4_9FIRM</name>